<feature type="region of interest" description="Disordered" evidence="7">
    <location>
        <begin position="210"/>
        <end position="318"/>
    </location>
</feature>
<evidence type="ECO:0000313" key="8">
    <source>
        <dbReference type="EMBL" id="QJX19431.1"/>
    </source>
</evidence>
<keyword evidence="2" id="KW-0053">Apoptosis</keyword>
<evidence type="ECO:0000256" key="1">
    <source>
        <dbReference type="ARBA" id="ARBA00004173"/>
    </source>
</evidence>
<feature type="compositionally biased region" description="Basic and acidic residues" evidence="7">
    <location>
        <begin position="289"/>
        <end position="302"/>
    </location>
</feature>
<reference evidence="8" key="2">
    <citation type="submission" date="2021-03" db="EMBL/GenBank/DDBJ databases">
        <title>Smac/DIABLO on mitochondrial apoptosis induced by stress response in Crassostrea hongkongensis.</title>
        <authorList>
            <person name="Xiang M.Z."/>
            <person name="Zhao H.Z."/>
        </authorList>
    </citation>
    <scope>NUCLEOTIDE SEQUENCE</scope>
</reference>
<name>A0A858Z6V0_MAGHO</name>
<dbReference type="SUPFAM" id="SSF46984">
    <property type="entry name" value="Smac/diablo"/>
    <property type="match status" value="1"/>
</dbReference>
<evidence type="ECO:0000256" key="2">
    <source>
        <dbReference type="ARBA" id="ARBA00022703"/>
    </source>
</evidence>
<dbReference type="GO" id="GO:0051402">
    <property type="term" value="P:neuron apoptotic process"/>
    <property type="evidence" value="ECO:0007669"/>
    <property type="project" value="TreeGrafter"/>
</dbReference>
<accession>A0A858Z6V0</accession>
<evidence type="ECO:0000256" key="6">
    <source>
        <dbReference type="ARBA" id="ARBA00046319"/>
    </source>
</evidence>
<comment type="similarity">
    <text evidence="6">Belongs to the Smac/DIABLO protein family.</text>
</comment>
<dbReference type="AlphaFoldDB" id="A0A858Z6V0"/>
<sequence length="318" mass="35717">MIRNTWVRIHALRSCVRRVFGRKLASFSGGRTFLKIFTGSSMTVCIMPVVCAMEVPNVDDYAMSKLLQNSSVASAEAASAFLSYVTMALYNTEKEYTKEVYTLIKLIEMRLENPGHPDRDKMEELIVETRIQVKSLKKKRQDLMMLLSVCQRLVNDAAEAAYMAGAEFAGYTTNNKLTSSESFLSPCEIERVIAERHLAELEARVIEVESKRAKEEEERETKQEEVKDDGNSREGNEGVNSNSNTRDKKEDVKSDGSTAEAKGDKSVDEETEETDIAQIDASTSTKTSSEADNKEFIPRMDYVETFSIGSKDESLEDD</sequence>
<dbReference type="InterPro" id="IPR015142">
    <property type="entry name" value="Smac_DIABLO"/>
</dbReference>
<feature type="compositionally biased region" description="Basic and acidic residues" evidence="7">
    <location>
        <begin position="210"/>
        <end position="236"/>
    </location>
</feature>
<feature type="compositionally biased region" description="Basic and acidic residues" evidence="7">
    <location>
        <begin position="245"/>
        <end position="254"/>
    </location>
</feature>
<dbReference type="GO" id="GO:0005739">
    <property type="term" value="C:mitochondrion"/>
    <property type="evidence" value="ECO:0007669"/>
    <property type="project" value="UniProtKB-SubCell"/>
</dbReference>
<dbReference type="EMBL" id="MK716254">
    <property type="protein sequence ID" value="QJX19431.1"/>
    <property type="molecule type" value="mRNA"/>
</dbReference>
<evidence type="ECO:0000256" key="5">
    <source>
        <dbReference type="ARBA" id="ARBA00033049"/>
    </source>
</evidence>
<evidence type="ECO:0000256" key="4">
    <source>
        <dbReference type="ARBA" id="ARBA00023128"/>
    </source>
</evidence>
<organism evidence="8">
    <name type="scientific">Magallana hongkongensis</name>
    <name type="common">Hong Kong oyster</name>
    <name type="synonym">Crassostrea hongkongensis</name>
    <dbReference type="NCBI Taxonomy" id="2653900"/>
    <lineage>
        <taxon>Eukaryota</taxon>
        <taxon>Metazoa</taxon>
        <taxon>Spiralia</taxon>
        <taxon>Lophotrochozoa</taxon>
        <taxon>Mollusca</taxon>
        <taxon>Bivalvia</taxon>
        <taxon>Autobranchia</taxon>
        <taxon>Pteriomorphia</taxon>
        <taxon>Ostreida</taxon>
        <taxon>Ostreoidea</taxon>
        <taxon>Ostreidae</taxon>
        <taxon>Magallana</taxon>
    </lineage>
</organism>
<dbReference type="PANTHER" id="PTHR32247">
    <property type="entry name" value="DIABLO HOMOLOG, MITOCHONDRIAL"/>
    <property type="match status" value="1"/>
</dbReference>
<keyword evidence="3" id="KW-0809">Transit peptide</keyword>
<protein>
    <recommendedName>
        <fullName evidence="5">Direct IAP-binding protein with low pI</fullName>
    </recommendedName>
</protein>
<reference evidence="8" key="1">
    <citation type="submission" date="2019-03" db="EMBL/GenBank/DDBJ databases">
        <authorList>
            <person name="M X.Z."/>
            <person name="H Z.Z."/>
        </authorList>
    </citation>
    <scope>NUCLEOTIDE SEQUENCE</scope>
</reference>
<dbReference type="InterPro" id="IPR009062">
    <property type="entry name" value="Smac/DIABLO-like_sf"/>
</dbReference>
<gene>
    <name evidence="8" type="primary">Smac/DIABLO</name>
</gene>
<evidence type="ECO:0000256" key="3">
    <source>
        <dbReference type="ARBA" id="ARBA00022946"/>
    </source>
</evidence>
<dbReference type="GO" id="GO:0008631">
    <property type="term" value="P:intrinsic apoptotic signaling pathway in response to oxidative stress"/>
    <property type="evidence" value="ECO:0007669"/>
    <property type="project" value="TreeGrafter"/>
</dbReference>
<dbReference type="Gene3D" id="1.20.58.70">
    <property type="match status" value="1"/>
</dbReference>
<evidence type="ECO:0000256" key="7">
    <source>
        <dbReference type="SAM" id="MobiDB-lite"/>
    </source>
</evidence>
<comment type="subcellular location">
    <subcellularLocation>
        <location evidence="1">Mitochondrion</location>
    </subcellularLocation>
</comment>
<keyword evidence="4" id="KW-0496">Mitochondrion</keyword>
<dbReference type="Pfam" id="PF09057">
    <property type="entry name" value="Smac_DIABLO"/>
    <property type="match status" value="1"/>
</dbReference>
<dbReference type="PANTHER" id="PTHR32247:SF3">
    <property type="entry name" value="DIABLO IAP-BINDING MITOCHONDRIAL PROTEIN"/>
    <property type="match status" value="1"/>
</dbReference>
<proteinExistence type="evidence at transcript level"/>